<evidence type="ECO:0000313" key="1">
    <source>
        <dbReference type="EMBL" id="CEI73705.1"/>
    </source>
</evidence>
<name>A0A2P2BTL4_9FIRM</name>
<organism evidence="1 2">
    <name type="scientific">Romboutsia hominis</name>
    <dbReference type="NCBI Taxonomy" id="1507512"/>
    <lineage>
        <taxon>Bacteria</taxon>
        <taxon>Bacillati</taxon>
        <taxon>Bacillota</taxon>
        <taxon>Clostridia</taxon>
        <taxon>Peptostreptococcales</taxon>
        <taxon>Peptostreptococcaceae</taxon>
        <taxon>Romboutsia</taxon>
    </lineage>
</organism>
<sequence>MQIKIVIIGILVACSYLIGEYISKAYTNRHKQVNDLIKILEIMRMDLHFGMYTLEEIFERLSLKKEYFTHKFFMQLKYGLTNNTEKILEDILNDNISILKKETYLQDKEVDEVKKLILALGKSDIESQTRMIDLCIENLKGITNETKEDINKKGAVYKKLSTIIGLAIGIILI</sequence>
<evidence type="ECO:0000313" key="2">
    <source>
        <dbReference type="Proteomes" id="UP000245695"/>
    </source>
</evidence>
<dbReference type="RefSeq" id="WP_166505852.1">
    <property type="nucleotide sequence ID" value="NZ_JAKNTL010000007.1"/>
</dbReference>
<dbReference type="Pfam" id="PF09548">
    <property type="entry name" value="Spore_III_AB"/>
    <property type="match status" value="1"/>
</dbReference>
<dbReference type="KEGG" id="rhom:FRIFI_2177"/>
<gene>
    <name evidence="1" type="ORF">FRIFI_2177</name>
</gene>
<dbReference type="EMBL" id="LN650648">
    <property type="protein sequence ID" value="CEI73705.1"/>
    <property type="molecule type" value="Genomic_DNA"/>
</dbReference>
<dbReference type="InterPro" id="IPR014198">
    <property type="entry name" value="Spore_III_AB"/>
</dbReference>
<protein>
    <submittedName>
        <fullName evidence="1">Stage III sporulation protein AB</fullName>
    </submittedName>
</protein>
<reference evidence="1 2" key="1">
    <citation type="submission" date="2014-09" db="EMBL/GenBank/DDBJ databases">
        <authorList>
            <person name="Hornung B.V."/>
        </authorList>
    </citation>
    <scope>NUCLEOTIDE SEQUENCE [LARGE SCALE GENOMIC DNA]</scope>
    <source>
        <strain evidence="1 2">FRIFI</strain>
    </source>
</reference>
<dbReference type="Proteomes" id="UP000245695">
    <property type="component" value="Chromosome 1"/>
</dbReference>
<accession>A0A2P2BTL4</accession>
<proteinExistence type="predicted"/>
<dbReference type="AlphaFoldDB" id="A0A2P2BTL4"/>
<keyword evidence="2" id="KW-1185">Reference proteome</keyword>